<dbReference type="CDD" id="cd00899">
    <property type="entry name" value="b4GalT"/>
    <property type="match status" value="1"/>
</dbReference>
<keyword evidence="21" id="KW-1185">Reference proteome</keyword>
<dbReference type="PRINTS" id="PR02050">
    <property type="entry name" value="B14GALTRFASE"/>
</dbReference>
<feature type="domain" description="Galactosyltransferase C-terminal" evidence="18">
    <location>
        <begin position="224"/>
        <end position="300"/>
    </location>
</feature>
<evidence type="ECO:0000313" key="20">
    <source>
        <dbReference type="EMBL" id="TKS79329.1"/>
    </source>
</evidence>
<evidence type="ECO:0000256" key="6">
    <source>
        <dbReference type="ARBA" id="ARBA00022679"/>
    </source>
</evidence>
<comment type="cofactor">
    <cofactor evidence="1 17">
        <name>Mn(2+)</name>
        <dbReference type="ChEBI" id="CHEBI:29035"/>
    </cofactor>
</comment>
<keyword evidence="6 17" id="KW-0808">Transferase</keyword>
<evidence type="ECO:0000256" key="7">
    <source>
        <dbReference type="ARBA" id="ARBA00022692"/>
    </source>
</evidence>
<evidence type="ECO:0000256" key="2">
    <source>
        <dbReference type="ARBA" id="ARBA00004323"/>
    </source>
</evidence>
<evidence type="ECO:0000256" key="3">
    <source>
        <dbReference type="ARBA" id="ARBA00004922"/>
    </source>
</evidence>
<dbReference type="Pfam" id="PF13733">
    <property type="entry name" value="Glyco_transf_7N"/>
    <property type="match status" value="1"/>
</dbReference>
<comment type="subcellular location">
    <subcellularLocation>
        <location evidence="2 17">Golgi apparatus membrane</location>
        <topology evidence="2 17">Single-pass type II membrane protein</topology>
    </subcellularLocation>
</comment>
<evidence type="ECO:0000256" key="4">
    <source>
        <dbReference type="ARBA" id="ARBA00005735"/>
    </source>
</evidence>
<dbReference type="Gene3D" id="3.90.550.10">
    <property type="entry name" value="Spore Coat Polysaccharide Biosynthesis Protein SpsA, Chain A"/>
    <property type="match status" value="1"/>
</dbReference>
<keyword evidence="14 17" id="KW-0325">Glycoprotein</keyword>
<dbReference type="SUPFAM" id="SSF53448">
    <property type="entry name" value="Nucleotide-diphospho-sugar transferases"/>
    <property type="match status" value="1"/>
</dbReference>
<keyword evidence="5 17" id="KW-0328">Glycosyltransferase</keyword>
<dbReference type="InterPro" id="IPR027791">
    <property type="entry name" value="Galactosyl_T_C"/>
</dbReference>
<dbReference type="GO" id="GO:0005975">
    <property type="term" value="P:carbohydrate metabolic process"/>
    <property type="evidence" value="ECO:0007669"/>
    <property type="project" value="InterPro"/>
</dbReference>
<keyword evidence="11 17" id="KW-0333">Golgi apparatus</keyword>
<feature type="domain" description="Galactosyltransferase N-terminal" evidence="19">
    <location>
        <begin position="87"/>
        <end position="219"/>
    </location>
</feature>
<evidence type="ECO:0000256" key="15">
    <source>
        <dbReference type="ARBA" id="ARBA00023211"/>
    </source>
</evidence>
<dbReference type="InterPro" id="IPR029044">
    <property type="entry name" value="Nucleotide-diphossugar_trans"/>
</dbReference>
<evidence type="ECO:0000313" key="21">
    <source>
        <dbReference type="Proteomes" id="UP000298787"/>
    </source>
</evidence>
<evidence type="ECO:0000256" key="11">
    <source>
        <dbReference type="ARBA" id="ARBA00023034"/>
    </source>
</evidence>
<dbReference type="UniPathway" id="UPA00378"/>
<evidence type="ECO:0000256" key="14">
    <source>
        <dbReference type="ARBA" id="ARBA00023180"/>
    </source>
</evidence>
<reference evidence="20 21" key="1">
    <citation type="submission" date="2019-01" db="EMBL/GenBank/DDBJ databases">
        <title>Genome Assembly of Collichthys lucidus.</title>
        <authorList>
            <person name="Cai M."/>
            <person name="Xiao S."/>
        </authorList>
    </citation>
    <scope>NUCLEOTIDE SEQUENCE [LARGE SCALE GENOMIC DNA]</scope>
    <source>
        <strain evidence="20">JT15FE1705JMU</strain>
        <tissue evidence="20">Muscle</tissue>
    </source>
</reference>
<dbReference type="Proteomes" id="UP000298787">
    <property type="component" value="Chromosome 12"/>
</dbReference>
<protein>
    <recommendedName>
        <fullName evidence="17">Beta-1,4-galactosyltransferase</fullName>
        <shortName evidence="17">Beta-1,4-GalTase</shortName>
        <ecNumber evidence="17">2.4.1.-</ecNumber>
    </recommendedName>
</protein>
<keyword evidence="9 17" id="KW-0735">Signal-anchor</keyword>
<keyword evidence="12" id="KW-0472">Membrane</keyword>
<evidence type="ECO:0000259" key="18">
    <source>
        <dbReference type="Pfam" id="PF02709"/>
    </source>
</evidence>
<evidence type="ECO:0000256" key="9">
    <source>
        <dbReference type="ARBA" id="ARBA00022968"/>
    </source>
</evidence>
<evidence type="ECO:0000256" key="16">
    <source>
        <dbReference type="ARBA" id="ARBA00049413"/>
    </source>
</evidence>
<evidence type="ECO:0000256" key="12">
    <source>
        <dbReference type="ARBA" id="ARBA00023136"/>
    </source>
</evidence>
<dbReference type="PANTHER" id="PTHR19300">
    <property type="entry name" value="BETA-1,4-GALACTOSYLTRANSFERASE"/>
    <property type="match status" value="1"/>
</dbReference>
<dbReference type="InterPro" id="IPR027995">
    <property type="entry name" value="Galactosyl_T_N"/>
</dbReference>
<keyword evidence="15 17" id="KW-0464">Manganese</keyword>
<dbReference type="GO" id="GO:0000139">
    <property type="term" value="C:Golgi membrane"/>
    <property type="evidence" value="ECO:0007669"/>
    <property type="project" value="UniProtKB-SubCell"/>
</dbReference>
<comment type="function">
    <text evidence="17">Responsible for the synthesis of complex-type N-linked oligosaccharides in many glycoproteins as well as the carbohydrate moieties of glycolipids.</text>
</comment>
<dbReference type="GO" id="GO:0006487">
    <property type="term" value="P:protein N-linked glycosylation"/>
    <property type="evidence" value="ECO:0007669"/>
    <property type="project" value="TreeGrafter"/>
</dbReference>
<keyword evidence="8 17" id="KW-0479">Metal-binding</keyword>
<evidence type="ECO:0000256" key="5">
    <source>
        <dbReference type="ARBA" id="ARBA00022676"/>
    </source>
</evidence>
<dbReference type="GO" id="GO:0046872">
    <property type="term" value="F:metal ion binding"/>
    <property type="evidence" value="ECO:0007669"/>
    <property type="project" value="UniProtKB-UniRule"/>
</dbReference>
<dbReference type="GO" id="GO:0032580">
    <property type="term" value="C:Golgi cisterna membrane"/>
    <property type="evidence" value="ECO:0007669"/>
    <property type="project" value="UniProtKB-UniRule"/>
</dbReference>
<dbReference type="FunFam" id="3.90.550.10:FF:000028">
    <property type="entry name" value="beta-1,4-galactosyltransferase 1"/>
    <property type="match status" value="1"/>
</dbReference>
<comment type="similarity">
    <text evidence="4 17">Belongs to the glycosyltransferase 7 family.</text>
</comment>
<dbReference type="STRING" id="240159.A0A4U5UW78"/>
<evidence type="ECO:0000256" key="13">
    <source>
        <dbReference type="ARBA" id="ARBA00023157"/>
    </source>
</evidence>
<comment type="catalytic activity">
    <reaction evidence="16">
        <text>N-acetyl-D-glucosamine + UDP-alpha-D-galactose = beta-D-galactosyl-(1-&gt;4)-N-acetyl-D-glucosamine + UDP + H(+)</text>
        <dbReference type="Rhea" id="RHEA:17745"/>
        <dbReference type="ChEBI" id="CHEBI:15378"/>
        <dbReference type="ChEBI" id="CHEBI:58223"/>
        <dbReference type="ChEBI" id="CHEBI:60152"/>
        <dbReference type="ChEBI" id="CHEBI:66914"/>
        <dbReference type="ChEBI" id="CHEBI:506227"/>
        <dbReference type="EC" id="2.4.1.90"/>
    </reaction>
    <physiologicalReaction direction="left-to-right" evidence="16">
        <dbReference type="Rhea" id="RHEA:17746"/>
    </physiologicalReaction>
</comment>
<dbReference type="PANTHER" id="PTHR19300:SF5">
    <property type="entry name" value="BETA-1,4-GALACTOSYLTRANSFERASE 1"/>
    <property type="match status" value="1"/>
</dbReference>
<proteinExistence type="inferred from homology"/>
<dbReference type="EMBL" id="CM014089">
    <property type="protein sequence ID" value="TKS79329.1"/>
    <property type="molecule type" value="Genomic_DNA"/>
</dbReference>
<evidence type="ECO:0000256" key="10">
    <source>
        <dbReference type="ARBA" id="ARBA00022989"/>
    </source>
</evidence>
<comment type="pathway">
    <text evidence="3 17">Protein modification; protein glycosylation.</text>
</comment>
<organism evidence="20 21">
    <name type="scientific">Collichthys lucidus</name>
    <name type="common">Big head croaker</name>
    <name type="synonym">Sciaena lucida</name>
    <dbReference type="NCBI Taxonomy" id="240159"/>
    <lineage>
        <taxon>Eukaryota</taxon>
        <taxon>Metazoa</taxon>
        <taxon>Chordata</taxon>
        <taxon>Craniata</taxon>
        <taxon>Vertebrata</taxon>
        <taxon>Euteleostomi</taxon>
        <taxon>Actinopterygii</taxon>
        <taxon>Neopterygii</taxon>
        <taxon>Teleostei</taxon>
        <taxon>Neoteleostei</taxon>
        <taxon>Acanthomorphata</taxon>
        <taxon>Eupercaria</taxon>
        <taxon>Sciaenidae</taxon>
        <taxon>Collichthys</taxon>
    </lineage>
</organism>
<evidence type="ECO:0000256" key="8">
    <source>
        <dbReference type="ARBA" id="ARBA00022723"/>
    </source>
</evidence>
<gene>
    <name evidence="20" type="ORF">D9C73_014441</name>
</gene>
<dbReference type="InterPro" id="IPR003859">
    <property type="entry name" value="Galactosyl_T"/>
</dbReference>
<dbReference type="GO" id="GO:0008092">
    <property type="term" value="F:cytoskeletal protein binding"/>
    <property type="evidence" value="ECO:0007669"/>
    <property type="project" value="TreeGrafter"/>
</dbReference>
<name>A0A4U5UW78_COLLU</name>
<dbReference type="AlphaFoldDB" id="A0A4U5UW78"/>
<dbReference type="GO" id="GO:0003831">
    <property type="term" value="F:beta-N-acetylglucosaminylglycopeptide beta-1,4-galactosyltransferase activity"/>
    <property type="evidence" value="ECO:0007669"/>
    <property type="project" value="TreeGrafter"/>
</dbReference>
<evidence type="ECO:0000259" key="19">
    <source>
        <dbReference type="Pfam" id="PF13733"/>
    </source>
</evidence>
<keyword evidence="13" id="KW-1015">Disulfide bond</keyword>
<accession>A0A4U5UW78</accession>
<dbReference type="GO" id="GO:0003945">
    <property type="term" value="F:N-acetyllactosamine synthase activity"/>
    <property type="evidence" value="ECO:0007669"/>
    <property type="project" value="UniProtKB-EC"/>
</dbReference>
<sequence>MCRCLGKCYLLLVFYGAVTFPISKTNFSLAGGWALCALFAEMANGSISLSSMIQESVGLIWKWTNATNARQEKTRMPPNTSKSLGPCPDPPPGLKGPFNVDFDYKRTLDEVRKNIERTVSRHRGVSTYCTSLDSVAIIIAFRNRHEHLKHWLYYLHPILERQQLDYGVYIINQDGEGVFNRAKLMNVGFVEALKEYDYDCFVFSDIDLVPMDDRNLYRCFQNPRHLSVAIDKFNFQLPYGANFGGVISLSKSQFLKINGFSNTFWGWGGEDDDIYQRVIFHGMSISRPDLVKGKYKMIKHVRDLHNEQNPVNAGKLRHTKSTMNKDGINSLKYTVKEIVKDILYTWITVDIQAPLTT</sequence>
<keyword evidence="10" id="KW-1133">Transmembrane helix</keyword>
<keyword evidence="7" id="KW-0812">Transmembrane</keyword>
<evidence type="ECO:0000256" key="17">
    <source>
        <dbReference type="RuleBase" id="RU368121"/>
    </source>
</evidence>
<evidence type="ECO:0000256" key="1">
    <source>
        <dbReference type="ARBA" id="ARBA00001936"/>
    </source>
</evidence>
<dbReference type="Pfam" id="PF02709">
    <property type="entry name" value="Glyco_transf_7C"/>
    <property type="match status" value="1"/>
</dbReference>
<dbReference type="EC" id="2.4.1.-" evidence="17"/>